<gene>
    <name evidence="1" type="ORF">X975_13597</name>
</gene>
<organism evidence="1 2">
    <name type="scientific">Stegodyphus mimosarum</name>
    <name type="common">African social velvet spider</name>
    <dbReference type="NCBI Taxonomy" id="407821"/>
    <lineage>
        <taxon>Eukaryota</taxon>
        <taxon>Metazoa</taxon>
        <taxon>Ecdysozoa</taxon>
        <taxon>Arthropoda</taxon>
        <taxon>Chelicerata</taxon>
        <taxon>Arachnida</taxon>
        <taxon>Araneae</taxon>
        <taxon>Araneomorphae</taxon>
        <taxon>Entelegynae</taxon>
        <taxon>Eresoidea</taxon>
        <taxon>Eresidae</taxon>
        <taxon>Stegodyphus</taxon>
    </lineage>
</organism>
<dbReference type="AlphaFoldDB" id="A0A087V021"/>
<reference evidence="1 2" key="1">
    <citation type="submission" date="2013-11" db="EMBL/GenBank/DDBJ databases">
        <title>Genome sequencing of Stegodyphus mimosarum.</title>
        <authorList>
            <person name="Bechsgaard J."/>
        </authorList>
    </citation>
    <scope>NUCLEOTIDE SEQUENCE [LARGE SCALE GENOMIC DNA]</scope>
</reference>
<evidence type="ECO:0000313" key="2">
    <source>
        <dbReference type="Proteomes" id="UP000054359"/>
    </source>
</evidence>
<keyword evidence="2" id="KW-1185">Reference proteome</keyword>
<accession>A0A087V021</accession>
<name>A0A087V021_STEMI</name>
<feature type="non-terminal residue" evidence="1">
    <location>
        <position position="62"/>
    </location>
</feature>
<dbReference type="EMBL" id="KK122539">
    <property type="protein sequence ID" value="KFM82960.1"/>
    <property type="molecule type" value="Genomic_DNA"/>
</dbReference>
<protein>
    <submittedName>
        <fullName evidence="1">Uncharacterized protein</fullName>
    </submittedName>
</protein>
<dbReference type="Proteomes" id="UP000054359">
    <property type="component" value="Unassembled WGS sequence"/>
</dbReference>
<evidence type="ECO:0000313" key="1">
    <source>
        <dbReference type="EMBL" id="KFM82960.1"/>
    </source>
</evidence>
<proteinExistence type="predicted"/>
<sequence length="62" mass="6981">MECGSDFLKTISIERTSNGCRIKLAETSCLADTAQIKKIAAEFIFYFLNIQIISYISELIKS</sequence>